<proteinExistence type="predicted"/>
<organism evidence="2 3">
    <name type="scientific">Marchantia polymorpha</name>
    <name type="common">Common liverwort</name>
    <name type="synonym">Marchantia aquatica</name>
    <dbReference type="NCBI Taxonomy" id="3197"/>
    <lineage>
        <taxon>Eukaryota</taxon>
        <taxon>Viridiplantae</taxon>
        <taxon>Streptophyta</taxon>
        <taxon>Embryophyta</taxon>
        <taxon>Marchantiophyta</taxon>
        <taxon>Marchantiopsida</taxon>
        <taxon>Marchantiidae</taxon>
        <taxon>Marchantiales</taxon>
        <taxon>Marchantiaceae</taxon>
        <taxon>Marchantia</taxon>
    </lineage>
</organism>
<reference evidence="3" key="1">
    <citation type="journal article" date="2017" name="Cell">
        <title>Insights into land plant evolution garnered from the Marchantia polymorpha genome.</title>
        <authorList>
            <person name="Bowman J.L."/>
            <person name="Kohchi T."/>
            <person name="Yamato K.T."/>
            <person name="Jenkins J."/>
            <person name="Shu S."/>
            <person name="Ishizaki K."/>
            <person name="Yamaoka S."/>
            <person name="Nishihama R."/>
            <person name="Nakamura Y."/>
            <person name="Berger F."/>
            <person name="Adam C."/>
            <person name="Aki S.S."/>
            <person name="Althoff F."/>
            <person name="Araki T."/>
            <person name="Arteaga-Vazquez M.A."/>
            <person name="Balasubrmanian S."/>
            <person name="Barry K."/>
            <person name="Bauer D."/>
            <person name="Boehm C.R."/>
            <person name="Briginshaw L."/>
            <person name="Caballero-Perez J."/>
            <person name="Catarino B."/>
            <person name="Chen F."/>
            <person name="Chiyoda S."/>
            <person name="Chovatia M."/>
            <person name="Davies K.M."/>
            <person name="Delmans M."/>
            <person name="Demura T."/>
            <person name="Dierschke T."/>
            <person name="Dolan L."/>
            <person name="Dorantes-Acosta A.E."/>
            <person name="Eklund D.M."/>
            <person name="Florent S.N."/>
            <person name="Flores-Sandoval E."/>
            <person name="Fujiyama A."/>
            <person name="Fukuzawa H."/>
            <person name="Galik B."/>
            <person name="Grimanelli D."/>
            <person name="Grimwood J."/>
            <person name="Grossniklaus U."/>
            <person name="Hamada T."/>
            <person name="Haseloff J."/>
            <person name="Hetherington A.J."/>
            <person name="Higo A."/>
            <person name="Hirakawa Y."/>
            <person name="Hundley H.N."/>
            <person name="Ikeda Y."/>
            <person name="Inoue K."/>
            <person name="Inoue S.I."/>
            <person name="Ishida S."/>
            <person name="Jia Q."/>
            <person name="Kakita M."/>
            <person name="Kanazawa T."/>
            <person name="Kawai Y."/>
            <person name="Kawashima T."/>
            <person name="Kennedy M."/>
            <person name="Kinose K."/>
            <person name="Kinoshita T."/>
            <person name="Kohara Y."/>
            <person name="Koide E."/>
            <person name="Komatsu K."/>
            <person name="Kopischke S."/>
            <person name="Kubo M."/>
            <person name="Kyozuka J."/>
            <person name="Lagercrantz U."/>
            <person name="Lin S.S."/>
            <person name="Lindquist E."/>
            <person name="Lipzen A.M."/>
            <person name="Lu C.W."/>
            <person name="De Luna E."/>
            <person name="Martienssen R.A."/>
            <person name="Minamino N."/>
            <person name="Mizutani M."/>
            <person name="Mizutani M."/>
            <person name="Mochizuki N."/>
            <person name="Monte I."/>
            <person name="Mosher R."/>
            <person name="Nagasaki H."/>
            <person name="Nakagami H."/>
            <person name="Naramoto S."/>
            <person name="Nishitani K."/>
            <person name="Ohtani M."/>
            <person name="Okamoto T."/>
            <person name="Okumura M."/>
            <person name="Phillips J."/>
            <person name="Pollak B."/>
            <person name="Reinders A."/>
            <person name="Rovekamp M."/>
            <person name="Sano R."/>
            <person name="Sawa S."/>
            <person name="Schmid M.W."/>
            <person name="Shirakawa M."/>
            <person name="Solano R."/>
            <person name="Spunde A."/>
            <person name="Suetsugu N."/>
            <person name="Sugano S."/>
            <person name="Sugiyama A."/>
            <person name="Sun R."/>
            <person name="Suzuki Y."/>
            <person name="Takenaka M."/>
            <person name="Takezawa D."/>
            <person name="Tomogane H."/>
            <person name="Tsuzuki M."/>
            <person name="Ueda T."/>
            <person name="Umeda M."/>
            <person name="Ward J.M."/>
            <person name="Watanabe Y."/>
            <person name="Yazaki K."/>
            <person name="Yokoyama R."/>
            <person name="Yoshitake Y."/>
            <person name="Yotsui I."/>
            <person name="Zachgo S."/>
            <person name="Schmutz J."/>
        </authorList>
    </citation>
    <scope>NUCLEOTIDE SEQUENCE [LARGE SCALE GENOMIC DNA]</scope>
    <source>
        <strain evidence="3">Tak-1</strain>
    </source>
</reference>
<gene>
    <name evidence="2" type="ORF">MARPO_0051s0083</name>
</gene>
<dbReference type="AlphaFoldDB" id="A0A2R6WXA3"/>
<dbReference type="Gramene" id="Mp7g17460.1">
    <property type="protein sequence ID" value="Mp7g17460.1.cds1"/>
    <property type="gene ID" value="Mp7g17460"/>
</dbReference>
<protein>
    <submittedName>
        <fullName evidence="2">Uncharacterized protein</fullName>
    </submittedName>
</protein>
<feature type="compositionally biased region" description="Polar residues" evidence="1">
    <location>
        <begin position="36"/>
        <end position="47"/>
    </location>
</feature>
<evidence type="ECO:0000313" key="3">
    <source>
        <dbReference type="Proteomes" id="UP000244005"/>
    </source>
</evidence>
<dbReference type="Proteomes" id="UP000244005">
    <property type="component" value="Unassembled WGS sequence"/>
</dbReference>
<evidence type="ECO:0000256" key="1">
    <source>
        <dbReference type="SAM" id="MobiDB-lite"/>
    </source>
</evidence>
<evidence type="ECO:0000313" key="2">
    <source>
        <dbReference type="EMBL" id="PTQ38482.1"/>
    </source>
</evidence>
<dbReference type="EMBL" id="KZ772723">
    <property type="protein sequence ID" value="PTQ38482.1"/>
    <property type="molecule type" value="Genomic_DNA"/>
</dbReference>
<feature type="region of interest" description="Disordered" evidence="1">
    <location>
        <begin position="1"/>
        <end position="55"/>
    </location>
</feature>
<feature type="compositionally biased region" description="Pro residues" evidence="1">
    <location>
        <begin position="1"/>
        <end position="12"/>
    </location>
</feature>
<name>A0A2R6WXA3_MARPO</name>
<accession>A0A2R6WXA3</accession>
<sequence>MSAGGPPRPPPHTRVVPTGGNPLSPVRPASFLCPDSEQSAESVTRTGPSHPPSDIQWWSPARNCPAPGIASHTLASDPRTCAVTNSRSSRQPTDTLLSICPDTQTKTNPSIHHPVYAYTVRDVHTHTSVLCRLPFTAGSSFIAPP</sequence>
<keyword evidence="3" id="KW-1185">Reference proteome</keyword>